<dbReference type="AlphaFoldDB" id="A0AAN7GLI6"/>
<organism evidence="1 2">
    <name type="scientific">Trapa incisa</name>
    <dbReference type="NCBI Taxonomy" id="236973"/>
    <lineage>
        <taxon>Eukaryota</taxon>
        <taxon>Viridiplantae</taxon>
        <taxon>Streptophyta</taxon>
        <taxon>Embryophyta</taxon>
        <taxon>Tracheophyta</taxon>
        <taxon>Spermatophyta</taxon>
        <taxon>Magnoliopsida</taxon>
        <taxon>eudicotyledons</taxon>
        <taxon>Gunneridae</taxon>
        <taxon>Pentapetalae</taxon>
        <taxon>rosids</taxon>
        <taxon>malvids</taxon>
        <taxon>Myrtales</taxon>
        <taxon>Lythraceae</taxon>
        <taxon>Trapa</taxon>
    </lineage>
</organism>
<reference evidence="1 2" key="1">
    <citation type="journal article" date="2023" name="Hortic Res">
        <title>Pangenome of water caltrop reveals structural variations and asymmetric subgenome divergence after allopolyploidization.</title>
        <authorList>
            <person name="Zhang X."/>
            <person name="Chen Y."/>
            <person name="Wang L."/>
            <person name="Yuan Y."/>
            <person name="Fang M."/>
            <person name="Shi L."/>
            <person name="Lu R."/>
            <person name="Comes H.P."/>
            <person name="Ma Y."/>
            <person name="Chen Y."/>
            <person name="Huang G."/>
            <person name="Zhou Y."/>
            <person name="Zheng Z."/>
            <person name="Qiu Y."/>
        </authorList>
    </citation>
    <scope>NUCLEOTIDE SEQUENCE [LARGE SCALE GENOMIC DNA]</scope>
    <source>
        <tissue evidence="1">Roots</tissue>
    </source>
</reference>
<protein>
    <submittedName>
        <fullName evidence="1">Uncharacterized protein</fullName>
    </submittedName>
</protein>
<accession>A0AAN7GLI6</accession>
<keyword evidence="2" id="KW-1185">Reference proteome</keyword>
<gene>
    <name evidence="1" type="ORF">SAY87_024845</name>
</gene>
<dbReference type="EMBL" id="JAXIOK010000024">
    <property type="protein sequence ID" value="KAK4741257.1"/>
    <property type="molecule type" value="Genomic_DNA"/>
</dbReference>
<evidence type="ECO:0000313" key="1">
    <source>
        <dbReference type="EMBL" id="KAK4741257.1"/>
    </source>
</evidence>
<proteinExistence type="predicted"/>
<dbReference type="Proteomes" id="UP001345219">
    <property type="component" value="Chromosome 19"/>
</dbReference>
<sequence>MLVLSDLSTSWYGSTRPIDLNRMINSAQYMLQSVIYMLQPDMLDDGGHHNKKCRKWERCISKLKKEASRLTQFILIYLNLLAGPSFSTYSDLGFTFGYSYESDD</sequence>
<evidence type="ECO:0000313" key="2">
    <source>
        <dbReference type="Proteomes" id="UP001345219"/>
    </source>
</evidence>
<name>A0AAN7GLI6_9MYRT</name>
<comment type="caution">
    <text evidence="1">The sequence shown here is derived from an EMBL/GenBank/DDBJ whole genome shotgun (WGS) entry which is preliminary data.</text>
</comment>